<sequence>MDKRRKIMEQSAKKSLENLLHVQKELLASAQKKRQALIQNQVEQLAQLTGTESSLISKSRLLEKALAEALNGKTLSERAIQDEECRVLQTQLTEVVQQLKAENEQNQKLLMDSIAFVQGTLQVMQPKGDATTYTKDAVATGKTKAVFDSKA</sequence>
<keyword evidence="2" id="KW-0175">Coiled coil</keyword>
<dbReference type="EMBL" id="NPCC01000006">
    <property type="protein sequence ID" value="PAE89698.1"/>
    <property type="molecule type" value="Genomic_DNA"/>
</dbReference>
<proteinExistence type="predicted"/>
<dbReference type="SUPFAM" id="SSF140566">
    <property type="entry name" value="FlgN-like"/>
    <property type="match status" value="1"/>
</dbReference>
<dbReference type="Proteomes" id="UP000216207">
    <property type="component" value="Unassembled WGS sequence"/>
</dbReference>
<dbReference type="AlphaFoldDB" id="A0A268P1Y1"/>
<dbReference type="Pfam" id="PF05130">
    <property type="entry name" value="FlgN"/>
    <property type="match status" value="1"/>
</dbReference>
<accession>A0A268P1Y1</accession>
<keyword evidence="1" id="KW-1005">Bacterial flagellum biogenesis</keyword>
<feature type="coiled-coil region" evidence="2">
    <location>
        <begin position="85"/>
        <end position="112"/>
    </location>
</feature>
<protein>
    <recommendedName>
        <fullName evidence="5">Flagellar protein FlgN</fullName>
    </recommendedName>
</protein>
<gene>
    <name evidence="3" type="ORF">CHH72_05430</name>
</gene>
<evidence type="ECO:0000313" key="3">
    <source>
        <dbReference type="EMBL" id="PAE89698.1"/>
    </source>
</evidence>
<evidence type="ECO:0000256" key="2">
    <source>
        <dbReference type="SAM" id="Coils"/>
    </source>
</evidence>
<dbReference type="InterPro" id="IPR036679">
    <property type="entry name" value="FlgN-like_sf"/>
</dbReference>
<evidence type="ECO:0000256" key="1">
    <source>
        <dbReference type="ARBA" id="ARBA00022795"/>
    </source>
</evidence>
<evidence type="ECO:0008006" key="5">
    <source>
        <dbReference type="Google" id="ProtNLM"/>
    </source>
</evidence>
<dbReference type="GO" id="GO:0044780">
    <property type="term" value="P:bacterial-type flagellum assembly"/>
    <property type="evidence" value="ECO:0007669"/>
    <property type="project" value="InterPro"/>
</dbReference>
<comment type="caution">
    <text evidence="3">The sequence shown here is derived from an EMBL/GenBank/DDBJ whole genome shotgun (WGS) entry which is preliminary data.</text>
</comment>
<dbReference type="InterPro" id="IPR007809">
    <property type="entry name" value="FlgN-like"/>
</dbReference>
<evidence type="ECO:0000313" key="4">
    <source>
        <dbReference type="Proteomes" id="UP000216207"/>
    </source>
</evidence>
<organism evidence="3 4">
    <name type="scientific">Shouchella clausii</name>
    <name type="common">Alkalihalobacillus clausii</name>
    <dbReference type="NCBI Taxonomy" id="79880"/>
    <lineage>
        <taxon>Bacteria</taxon>
        <taxon>Bacillati</taxon>
        <taxon>Bacillota</taxon>
        <taxon>Bacilli</taxon>
        <taxon>Bacillales</taxon>
        <taxon>Bacillaceae</taxon>
        <taxon>Shouchella</taxon>
    </lineage>
</organism>
<dbReference type="Gene3D" id="1.20.58.300">
    <property type="entry name" value="FlgN-like"/>
    <property type="match status" value="1"/>
</dbReference>
<name>A0A268P1Y1_SHOCL</name>
<reference evidence="3 4" key="1">
    <citation type="submission" date="2017-07" db="EMBL/GenBank/DDBJ databases">
        <title>Isolation and whole genome analysis of endospore-forming bacteria from heroin.</title>
        <authorList>
            <person name="Kalinowski J."/>
            <person name="Ahrens B."/>
            <person name="Al-Dilaimi A."/>
            <person name="Winkler A."/>
            <person name="Wibberg D."/>
            <person name="Schleenbecker U."/>
            <person name="Ruckert C."/>
            <person name="Wolfel R."/>
            <person name="Grass G."/>
        </authorList>
    </citation>
    <scope>NUCLEOTIDE SEQUENCE [LARGE SCALE GENOMIC DNA]</scope>
    <source>
        <strain evidence="3 4">7539</strain>
    </source>
</reference>